<evidence type="ECO:0000259" key="2">
    <source>
        <dbReference type="Pfam" id="PF14291"/>
    </source>
</evidence>
<comment type="caution">
    <text evidence="3">The sequence shown here is derived from an EMBL/GenBank/DDBJ whole genome shotgun (WGS) entry which is preliminary data.</text>
</comment>
<accession>A0A4Y2F2G9</accession>
<dbReference type="PANTHER" id="PTHR45749">
    <property type="match status" value="1"/>
</dbReference>
<dbReference type="Pfam" id="PF14291">
    <property type="entry name" value="DUF4371"/>
    <property type="match status" value="1"/>
</dbReference>
<dbReference type="Proteomes" id="UP000499080">
    <property type="component" value="Unassembled WGS sequence"/>
</dbReference>
<dbReference type="OrthoDB" id="6921218at2759"/>
<evidence type="ECO:0000313" key="4">
    <source>
        <dbReference type="Proteomes" id="UP000499080"/>
    </source>
</evidence>
<gene>
    <name evidence="3" type="ORF">AVEN_177671_1</name>
</gene>
<feature type="non-terminal residue" evidence="3">
    <location>
        <position position="1"/>
    </location>
</feature>
<protein>
    <recommendedName>
        <fullName evidence="2">DUF4371 domain-containing protein</fullName>
    </recommendedName>
</protein>
<feature type="region of interest" description="Disordered" evidence="1">
    <location>
        <begin position="1"/>
        <end position="30"/>
    </location>
</feature>
<keyword evidence="4" id="KW-1185">Reference proteome</keyword>
<name>A0A4Y2F2G9_ARAVE</name>
<reference evidence="3 4" key="1">
    <citation type="journal article" date="2019" name="Sci. Rep.">
        <title>Orb-weaving spider Araneus ventricosus genome elucidates the spidroin gene catalogue.</title>
        <authorList>
            <person name="Kono N."/>
            <person name="Nakamura H."/>
            <person name="Ohtoshi R."/>
            <person name="Moran D.A.P."/>
            <person name="Shinohara A."/>
            <person name="Yoshida Y."/>
            <person name="Fujiwara M."/>
            <person name="Mori M."/>
            <person name="Tomita M."/>
            <person name="Arakawa K."/>
        </authorList>
    </citation>
    <scope>NUCLEOTIDE SEQUENCE [LARGE SCALE GENOMIC DNA]</scope>
</reference>
<sequence length="213" mass="24093">LESNTEPAGESATSSSASEEPSVPGTTEELLSCETPVNCKAFLGKRGINNLQDEIEKEESHWKAVLHLIVNVILHLAKQGRPLRGSNETLNFSDPRCGEFFNTIELMSHYHPPLGEHIFRHRKGQVTYFSSKIQTEFLDIISNKIREHIMEEVKEAKYYAVMFDCTPDVSHLEQMSQVLRYVRVVGNVPEITEMFIDFFTVSDETGVALSGKF</sequence>
<dbReference type="AlphaFoldDB" id="A0A4Y2F2G9"/>
<dbReference type="InterPro" id="IPR025398">
    <property type="entry name" value="DUF4371"/>
</dbReference>
<proteinExistence type="predicted"/>
<feature type="domain" description="DUF4371" evidence="2">
    <location>
        <begin position="61"/>
        <end position="207"/>
    </location>
</feature>
<feature type="compositionally biased region" description="Low complexity" evidence="1">
    <location>
        <begin position="1"/>
        <end position="22"/>
    </location>
</feature>
<evidence type="ECO:0000313" key="3">
    <source>
        <dbReference type="EMBL" id="GBM35593.1"/>
    </source>
</evidence>
<evidence type="ECO:0000256" key="1">
    <source>
        <dbReference type="SAM" id="MobiDB-lite"/>
    </source>
</evidence>
<organism evidence="3 4">
    <name type="scientific">Araneus ventricosus</name>
    <name type="common">Orbweaver spider</name>
    <name type="synonym">Epeira ventricosa</name>
    <dbReference type="NCBI Taxonomy" id="182803"/>
    <lineage>
        <taxon>Eukaryota</taxon>
        <taxon>Metazoa</taxon>
        <taxon>Ecdysozoa</taxon>
        <taxon>Arthropoda</taxon>
        <taxon>Chelicerata</taxon>
        <taxon>Arachnida</taxon>
        <taxon>Araneae</taxon>
        <taxon>Araneomorphae</taxon>
        <taxon>Entelegynae</taxon>
        <taxon>Araneoidea</taxon>
        <taxon>Araneidae</taxon>
        <taxon>Araneus</taxon>
    </lineage>
</organism>
<dbReference type="PANTHER" id="PTHR45749:SF21">
    <property type="entry name" value="DUF4371 DOMAIN-CONTAINING PROTEIN"/>
    <property type="match status" value="1"/>
</dbReference>
<dbReference type="EMBL" id="BGPR01172440">
    <property type="protein sequence ID" value="GBM35593.1"/>
    <property type="molecule type" value="Genomic_DNA"/>
</dbReference>